<dbReference type="InterPro" id="IPR042779">
    <property type="entry name" value="MISP/MISP3-like"/>
</dbReference>
<dbReference type="EMBL" id="JAFIRN010000002">
    <property type="protein sequence ID" value="KAG5853862.1"/>
    <property type="molecule type" value="Genomic_DNA"/>
</dbReference>
<accession>A0A9D3MS04</accession>
<feature type="compositionally biased region" description="Basic and acidic residues" evidence="1">
    <location>
        <begin position="87"/>
        <end position="96"/>
    </location>
</feature>
<evidence type="ECO:0008006" key="4">
    <source>
        <dbReference type="Google" id="ProtNLM"/>
    </source>
</evidence>
<feature type="compositionally biased region" description="Basic and acidic residues" evidence="1">
    <location>
        <begin position="561"/>
        <end position="572"/>
    </location>
</feature>
<feature type="compositionally biased region" description="Polar residues" evidence="1">
    <location>
        <begin position="590"/>
        <end position="621"/>
    </location>
</feature>
<dbReference type="Proteomes" id="UP001044222">
    <property type="component" value="Unassembled WGS sequence"/>
</dbReference>
<evidence type="ECO:0000313" key="3">
    <source>
        <dbReference type="Proteomes" id="UP001044222"/>
    </source>
</evidence>
<comment type="caution">
    <text evidence="2">The sequence shown here is derived from an EMBL/GenBank/DDBJ whole genome shotgun (WGS) entry which is preliminary data.</text>
</comment>
<feature type="region of interest" description="Disordered" evidence="1">
    <location>
        <begin position="1"/>
        <end position="147"/>
    </location>
</feature>
<dbReference type="PANTHER" id="PTHR18839:SF0">
    <property type="entry name" value="MITOTIC INTERACTOR AND SUBSTRATE OF PLK1 ISOFORM X1-RELATED"/>
    <property type="match status" value="1"/>
</dbReference>
<dbReference type="PANTHER" id="PTHR18839">
    <property type="entry name" value="MITOTIC INTERACTOR AND SUBSTRATE OF PLK1 MISP FAMILY MEMBER"/>
    <property type="match status" value="1"/>
</dbReference>
<proteinExistence type="predicted"/>
<gene>
    <name evidence="2" type="ORF">ANANG_G00031090</name>
</gene>
<reference evidence="2" key="1">
    <citation type="submission" date="2021-01" db="EMBL/GenBank/DDBJ databases">
        <title>A chromosome-scale assembly of European eel, Anguilla anguilla.</title>
        <authorList>
            <person name="Henkel C."/>
            <person name="Jong-Raadsen S.A."/>
            <person name="Dufour S."/>
            <person name="Weltzien F.-A."/>
            <person name="Palstra A.P."/>
            <person name="Pelster B."/>
            <person name="Spaink H.P."/>
            <person name="Van Den Thillart G.E."/>
            <person name="Jansen H."/>
            <person name="Zahm M."/>
            <person name="Klopp C."/>
            <person name="Cedric C."/>
            <person name="Louis A."/>
            <person name="Berthelot C."/>
            <person name="Parey E."/>
            <person name="Roest Crollius H."/>
            <person name="Montfort J."/>
            <person name="Robinson-Rechavi M."/>
            <person name="Bucao C."/>
            <person name="Bouchez O."/>
            <person name="Gislard M."/>
            <person name="Lluch J."/>
            <person name="Milhes M."/>
            <person name="Lampietro C."/>
            <person name="Lopez Roques C."/>
            <person name="Donnadieu C."/>
            <person name="Braasch I."/>
            <person name="Desvignes T."/>
            <person name="Postlethwait J."/>
            <person name="Bobe J."/>
            <person name="Guiguen Y."/>
            <person name="Dirks R."/>
        </authorList>
    </citation>
    <scope>NUCLEOTIDE SEQUENCE</scope>
    <source>
        <strain evidence="2">Tag_6206</strain>
        <tissue evidence="2">Liver</tissue>
    </source>
</reference>
<feature type="region of interest" description="Disordered" evidence="1">
    <location>
        <begin position="208"/>
        <end position="323"/>
    </location>
</feature>
<feature type="compositionally biased region" description="Basic and acidic residues" evidence="1">
    <location>
        <begin position="233"/>
        <end position="254"/>
    </location>
</feature>
<feature type="compositionally biased region" description="Polar residues" evidence="1">
    <location>
        <begin position="412"/>
        <end position="437"/>
    </location>
</feature>
<sequence length="671" mass="72603">MEPSNNSVTIATEAITSPQSSVSQEDWGWMEGSGSDSDDRDSGRDNSPPMTNEATRAGQEDTWPDVTQPEWPMEEPCLVISAETSDGSDREIEACHFPEPSASQTWPVEGDNEGDSRQDPEGEASTPGTSQTSLRQQQQDGFLQHGTVADSQQGELLLQRLCLLQQKQEVQQVFEGSPPLATVALEPASQRPGCHGSACVVVREWAGRRREGEEKGSEQTGEEARQSVAGLHTGEEANQEQRERGAESAQRGETKANGGREGQSNPPAHRRGSRMEASNGEDNQSDSGEDPDACPAPLNETPIEREIRRAVEREQSLRRSRGLDRTQEFVEIPLRKPVLSRAVPSRAAKGEGTDRQFAGKKMLKEISVEAQREEVLVLMGKLPGVYDKGTVRQLREKKQLFEAFQEKREPSGSLTPLSKRPSFSASDISAAGSQTGDGPNAGPVLESGHGLDQIAQKQDQKPGSAGYGDEDFGNTHRGLCGPTLSEGTSSQIIILENNVFLHTPVPNPDGLQHPSHSTGSLPEAHDVTVVDSGTVGEGRRVVGEAAGTEEAEEEEEEEDIQEGRQRERELRRQRSSLYGTTGAGGGRPASTGTRSPTPSQNGLSASELPSYTTSPTPSARQSLGKLDLTWPPAQPSAEVTGQTEAPRSRRKTQLLQRWESGVVNGHEEEQD</sequence>
<feature type="region of interest" description="Disordered" evidence="1">
    <location>
        <begin position="505"/>
        <end position="671"/>
    </location>
</feature>
<feature type="compositionally biased region" description="Acidic residues" evidence="1">
    <location>
        <begin position="547"/>
        <end position="560"/>
    </location>
</feature>
<name>A0A9D3MS04_ANGAN</name>
<evidence type="ECO:0000256" key="1">
    <source>
        <dbReference type="SAM" id="MobiDB-lite"/>
    </source>
</evidence>
<evidence type="ECO:0000313" key="2">
    <source>
        <dbReference type="EMBL" id="KAG5853862.1"/>
    </source>
</evidence>
<feature type="compositionally biased region" description="Polar residues" evidence="1">
    <location>
        <begin position="126"/>
        <end position="141"/>
    </location>
</feature>
<feature type="region of interest" description="Disordered" evidence="1">
    <location>
        <begin position="402"/>
        <end position="483"/>
    </location>
</feature>
<feature type="compositionally biased region" description="Polar residues" evidence="1">
    <location>
        <begin position="1"/>
        <end position="24"/>
    </location>
</feature>
<keyword evidence="3" id="KW-1185">Reference proteome</keyword>
<feature type="compositionally biased region" description="Basic and acidic residues" evidence="1">
    <location>
        <begin position="302"/>
        <end position="323"/>
    </location>
</feature>
<feature type="compositionally biased region" description="Basic and acidic residues" evidence="1">
    <location>
        <begin position="208"/>
        <end position="225"/>
    </location>
</feature>
<dbReference type="AlphaFoldDB" id="A0A9D3MS04"/>
<organism evidence="2 3">
    <name type="scientific">Anguilla anguilla</name>
    <name type="common">European freshwater eel</name>
    <name type="synonym">Muraena anguilla</name>
    <dbReference type="NCBI Taxonomy" id="7936"/>
    <lineage>
        <taxon>Eukaryota</taxon>
        <taxon>Metazoa</taxon>
        <taxon>Chordata</taxon>
        <taxon>Craniata</taxon>
        <taxon>Vertebrata</taxon>
        <taxon>Euteleostomi</taxon>
        <taxon>Actinopterygii</taxon>
        <taxon>Neopterygii</taxon>
        <taxon>Teleostei</taxon>
        <taxon>Anguilliformes</taxon>
        <taxon>Anguillidae</taxon>
        <taxon>Anguilla</taxon>
    </lineage>
</organism>
<protein>
    <recommendedName>
        <fullName evidence="4">A-kinase anchor protein 2 C-terminal domain-containing protein</fullName>
    </recommendedName>
</protein>
<feature type="compositionally biased region" description="Acidic residues" evidence="1">
    <location>
        <begin position="283"/>
        <end position="292"/>
    </location>
</feature>